<proteinExistence type="predicted"/>
<keyword evidence="1" id="KW-0378">Hydrolase</keyword>
<accession>A0AAW2YHN3</accession>
<protein>
    <recommendedName>
        <fullName evidence="2">RNase III domain-containing protein</fullName>
    </recommendedName>
</protein>
<dbReference type="PANTHER" id="PTHR14950">
    <property type="entry name" value="DICER-RELATED"/>
    <property type="match status" value="1"/>
</dbReference>
<dbReference type="EMBL" id="JAOPGA020000101">
    <property type="protein sequence ID" value="KAL0476808.1"/>
    <property type="molecule type" value="Genomic_DNA"/>
</dbReference>
<reference evidence="3 4" key="1">
    <citation type="submission" date="2024-03" db="EMBL/GenBank/DDBJ databases">
        <title>The Acrasis kona genome and developmental transcriptomes reveal deep origins of eukaryotic multicellular pathways.</title>
        <authorList>
            <person name="Sheikh S."/>
            <person name="Fu C.-J."/>
            <person name="Brown M.W."/>
            <person name="Baldauf S.L."/>
        </authorList>
    </citation>
    <scope>NUCLEOTIDE SEQUENCE [LARGE SCALE GENOMIC DNA]</scope>
    <source>
        <strain evidence="3 4">ATCC MYA-3509</strain>
    </source>
</reference>
<feature type="domain" description="RNase III" evidence="2">
    <location>
        <begin position="10"/>
        <end position="139"/>
    </location>
</feature>
<dbReference type="InterPro" id="IPR036389">
    <property type="entry name" value="RNase_III_sf"/>
</dbReference>
<dbReference type="Pfam" id="PF14622">
    <property type="entry name" value="Ribonucleas_3_3"/>
    <property type="match status" value="1"/>
</dbReference>
<dbReference type="Proteomes" id="UP001431209">
    <property type="component" value="Unassembled WGS sequence"/>
</dbReference>
<sequence length="455" mass="51821">MEKQISHHDLVDSELSISKYFSNKLLLRTALTHPSFVEQYQRKLSSFEHLEFLGDAVMQFVVYEHMYHKMNQFKQSGTKYCWDQAAGYLLSNKHLKQVSTDLKLQDYILFGQERGIIMIAKLLGDVFEALVGAIFLDKGIQGARDFVVEYCVPRSDEEWIDLLEQNLHAPERIQSYQFIPPCKLCAADDLMRMEQDIGYVFEHKHLLQCAMTGHYVNKGVDGTIQGADGNLHCGCNGRLRSLGISILRFVVTEHLFLSYPSIEEGTLSLSIHMIMDKDDTCMTKGTQLSKVQEYMTISGPDDPQFPVKRDTCNAMLALFAAAYIDAGGFITYRSQEPAHTPVPDYLVPYQSLRHDVGSKLIDRFVLSIFRHYTRMHPTHVGWPPKHALQHLTQITFHNTKPSYSSRMNEDGTNTVLVHNHEGVLIGKGTSKVYKEAEEIAVRDGITYCELFLVQA</sequence>
<dbReference type="GO" id="GO:0006396">
    <property type="term" value="P:RNA processing"/>
    <property type="evidence" value="ECO:0007669"/>
    <property type="project" value="InterPro"/>
</dbReference>
<evidence type="ECO:0000256" key="1">
    <source>
        <dbReference type="ARBA" id="ARBA00022801"/>
    </source>
</evidence>
<gene>
    <name evidence="3" type="ORF">AKO1_005993</name>
</gene>
<feature type="domain" description="RNase III" evidence="2">
    <location>
        <begin position="190"/>
        <end position="268"/>
    </location>
</feature>
<dbReference type="PROSITE" id="PS50142">
    <property type="entry name" value="RNASE_3_2"/>
    <property type="match status" value="2"/>
</dbReference>
<name>A0AAW2YHN3_9EUKA</name>
<dbReference type="AlphaFoldDB" id="A0AAW2YHN3"/>
<organism evidence="3 4">
    <name type="scientific">Acrasis kona</name>
    <dbReference type="NCBI Taxonomy" id="1008807"/>
    <lineage>
        <taxon>Eukaryota</taxon>
        <taxon>Discoba</taxon>
        <taxon>Heterolobosea</taxon>
        <taxon>Tetramitia</taxon>
        <taxon>Eutetramitia</taxon>
        <taxon>Acrasidae</taxon>
        <taxon>Acrasis</taxon>
    </lineage>
</organism>
<dbReference type="InterPro" id="IPR000999">
    <property type="entry name" value="RNase_III_dom"/>
</dbReference>
<evidence type="ECO:0000313" key="4">
    <source>
        <dbReference type="Proteomes" id="UP001431209"/>
    </source>
</evidence>
<dbReference type="SMART" id="SM00535">
    <property type="entry name" value="RIBOc"/>
    <property type="match status" value="1"/>
</dbReference>
<comment type="caution">
    <text evidence="3">The sequence shown here is derived from an EMBL/GenBank/DDBJ whole genome shotgun (WGS) entry which is preliminary data.</text>
</comment>
<dbReference type="SUPFAM" id="SSF69065">
    <property type="entry name" value="RNase III domain-like"/>
    <property type="match status" value="2"/>
</dbReference>
<dbReference type="GO" id="GO:0004525">
    <property type="term" value="F:ribonuclease III activity"/>
    <property type="evidence" value="ECO:0007669"/>
    <property type="project" value="InterPro"/>
</dbReference>
<dbReference type="CDD" id="cd00593">
    <property type="entry name" value="RIBOc"/>
    <property type="match status" value="1"/>
</dbReference>
<dbReference type="Gene3D" id="1.10.1520.10">
    <property type="entry name" value="Ribonuclease III domain"/>
    <property type="match status" value="2"/>
</dbReference>
<evidence type="ECO:0000259" key="2">
    <source>
        <dbReference type="PROSITE" id="PS50142"/>
    </source>
</evidence>
<evidence type="ECO:0000313" key="3">
    <source>
        <dbReference type="EMBL" id="KAL0476808.1"/>
    </source>
</evidence>
<keyword evidence="4" id="KW-1185">Reference proteome</keyword>
<dbReference type="PANTHER" id="PTHR14950:SF37">
    <property type="entry name" value="ENDORIBONUCLEASE DICER"/>
    <property type="match status" value="1"/>
</dbReference>